<feature type="transmembrane region" description="Helical" evidence="1">
    <location>
        <begin position="40"/>
        <end position="57"/>
    </location>
</feature>
<feature type="transmembrane region" description="Helical" evidence="1">
    <location>
        <begin position="69"/>
        <end position="88"/>
    </location>
</feature>
<keyword evidence="1" id="KW-0812">Transmembrane</keyword>
<keyword evidence="1" id="KW-1133">Transmembrane helix</keyword>
<feature type="transmembrane region" description="Helical" evidence="1">
    <location>
        <begin position="100"/>
        <end position="117"/>
    </location>
</feature>
<evidence type="ECO:0000256" key="1">
    <source>
        <dbReference type="SAM" id="Phobius"/>
    </source>
</evidence>
<evidence type="ECO:0000313" key="2">
    <source>
        <dbReference type="EMBL" id="EBS7983407.1"/>
    </source>
</evidence>
<dbReference type="EMBL" id="AAGWQQ010000040">
    <property type="protein sequence ID" value="EBS7983407.1"/>
    <property type="molecule type" value="Genomic_DNA"/>
</dbReference>
<sequence>MKTVLLRYGVAGFLLVYWGFSFVNHYFLHESPLSPDFWKAIRLQVLLVTASVVVTLVRLYSCCPEVQQGLAGIIVLLIVMLPSLWLFIQWPWDGVCLLQWQDYAFGLMLIVLPAAMFL</sequence>
<accession>A0A5V0QAP8</accession>
<feature type="transmembrane region" description="Helical" evidence="1">
    <location>
        <begin position="5"/>
        <end position="28"/>
    </location>
</feature>
<name>A0A5V0QAP8_SALER</name>
<comment type="caution">
    <text evidence="2">The sequence shown here is derived from an EMBL/GenBank/DDBJ whole genome shotgun (WGS) entry which is preliminary data.</text>
</comment>
<gene>
    <name evidence="2" type="ORF">CEJ09_16420</name>
</gene>
<dbReference type="AlphaFoldDB" id="A0A5V0QAP8"/>
<keyword evidence="1" id="KW-0472">Membrane</keyword>
<reference evidence="2" key="1">
    <citation type="submission" date="2018-07" db="EMBL/GenBank/DDBJ databases">
        <authorList>
            <consortium name="PulseNet: The National Subtyping Network for Foodborne Disease Surveillance"/>
            <person name="Tarr C.L."/>
            <person name="Trees E."/>
            <person name="Katz L.S."/>
            <person name="Carleton-Romer H.A."/>
            <person name="Stroika S."/>
            <person name="Kucerova Z."/>
            <person name="Roache K.F."/>
            <person name="Sabol A.L."/>
            <person name="Besser J."/>
            <person name="Gerner-Smidt P."/>
        </authorList>
    </citation>
    <scope>NUCLEOTIDE SEQUENCE</scope>
    <source>
        <strain evidence="2">PNUSAS015592</strain>
    </source>
</reference>
<protein>
    <submittedName>
        <fullName evidence="2">Uncharacterized protein</fullName>
    </submittedName>
</protein>
<organism evidence="2">
    <name type="scientific">Salmonella enterica</name>
    <name type="common">Salmonella choleraesuis</name>
    <dbReference type="NCBI Taxonomy" id="28901"/>
    <lineage>
        <taxon>Bacteria</taxon>
        <taxon>Pseudomonadati</taxon>
        <taxon>Pseudomonadota</taxon>
        <taxon>Gammaproteobacteria</taxon>
        <taxon>Enterobacterales</taxon>
        <taxon>Enterobacteriaceae</taxon>
        <taxon>Salmonella</taxon>
    </lineage>
</organism>
<proteinExistence type="predicted"/>